<organism evidence="1 2">
    <name type="scientific">Cyclocybe aegerita</name>
    <name type="common">Black poplar mushroom</name>
    <name type="synonym">Agrocybe aegerita</name>
    <dbReference type="NCBI Taxonomy" id="1973307"/>
    <lineage>
        <taxon>Eukaryota</taxon>
        <taxon>Fungi</taxon>
        <taxon>Dikarya</taxon>
        <taxon>Basidiomycota</taxon>
        <taxon>Agaricomycotina</taxon>
        <taxon>Agaricomycetes</taxon>
        <taxon>Agaricomycetidae</taxon>
        <taxon>Agaricales</taxon>
        <taxon>Agaricineae</taxon>
        <taxon>Bolbitiaceae</taxon>
        <taxon>Cyclocybe</taxon>
    </lineage>
</organism>
<dbReference type="Pfam" id="PF08589">
    <property type="entry name" value="ATG43"/>
    <property type="match status" value="1"/>
</dbReference>
<protein>
    <submittedName>
        <fullName evidence="1">Uncharacterized protein</fullName>
    </submittedName>
</protein>
<keyword evidence="2" id="KW-1185">Reference proteome</keyword>
<reference evidence="1 2" key="1">
    <citation type="submission" date="2020-01" db="EMBL/GenBank/DDBJ databases">
        <authorList>
            <person name="Gupta K D."/>
        </authorList>
    </citation>
    <scope>NUCLEOTIDE SEQUENCE [LARGE SCALE GENOMIC DNA]</scope>
</reference>
<gene>
    <name evidence="1" type="ORF">AAE3_LOCUS9541</name>
</gene>
<dbReference type="GO" id="GO:0000423">
    <property type="term" value="P:mitophagy"/>
    <property type="evidence" value="ECO:0007669"/>
    <property type="project" value="InterPro"/>
</dbReference>
<proteinExistence type="predicted"/>
<dbReference type="InterPro" id="IPR013898">
    <property type="entry name" value="Atg43"/>
</dbReference>
<dbReference type="EMBL" id="CACVBS010000058">
    <property type="protein sequence ID" value="CAA7267287.1"/>
    <property type="molecule type" value="Genomic_DNA"/>
</dbReference>
<accession>A0A8S0WP85</accession>
<evidence type="ECO:0000313" key="2">
    <source>
        <dbReference type="Proteomes" id="UP000467700"/>
    </source>
</evidence>
<dbReference type="PANTHER" id="PTHR38699">
    <property type="entry name" value="CHROMOSOME 1, WHOLE GENOME SHOTGUN SEQUENCE"/>
    <property type="match status" value="1"/>
</dbReference>
<name>A0A8S0WP85_CYCAE</name>
<evidence type="ECO:0000313" key="1">
    <source>
        <dbReference type="EMBL" id="CAA7267287.1"/>
    </source>
</evidence>
<dbReference type="AlphaFoldDB" id="A0A8S0WP85"/>
<dbReference type="PANTHER" id="PTHR38699:SF1">
    <property type="entry name" value="MITOPHAGY RECEPTOR ATG43"/>
    <property type="match status" value="1"/>
</dbReference>
<dbReference type="GO" id="GO:0140580">
    <property type="term" value="F:mitochondrion autophagosome adaptor activity"/>
    <property type="evidence" value="ECO:0007669"/>
    <property type="project" value="InterPro"/>
</dbReference>
<sequence>MVEPGLHAQMASAAQVAFHHPNHVRTDNDDAHRHHHARPRLPVIPDLRFEYSYLRSIQPFIEVQRVSSSPQETKQSRSTEIELIDKALLDQGYEALDTSLGMDEKDAGSVQGQAAVVQAPREVITVQWGKVFWATMRDQVISPLVQGALWALASHFLTPYSIGIGSRMGAFVHSHMPTKEGLGVVWLRSWVRNLRVGSNTTVQASRASR</sequence>
<comment type="caution">
    <text evidence="1">The sequence shown here is derived from an EMBL/GenBank/DDBJ whole genome shotgun (WGS) entry which is preliminary data.</text>
</comment>
<dbReference type="OrthoDB" id="2430343at2759"/>
<dbReference type="Proteomes" id="UP000467700">
    <property type="component" value="Unassembled WGS sequence"/>
</dbReference>